<evidence type="ECO:0000256" key="1">
    <source>
        <dbReference type="ARBA" id="ARBA00006484"/>
    </source>
</evidence>
<protein>
    <recommendedName>
        <fullName evidence="4">Ketoreductase domain-containing protein</fullName>
    </recommendedName>
</protein>
<feature type="domain" description="Ketoreductase" evidence="4">
    <location>
        <begin position="19"/>
        <end position="204"/>
    </location>
</feature>
<evidence type="ECO:0000313" key="6">
    <source>
        <dbReference type="Proteomes" id="UP000019478"/>
    </source>
</evidence>
<dbReference type="RefSeq" id="XP_007734140.1">
    <property type="nucleotide sequence ID" value="XM_007735950.1"/>
</dbReference>
<comment type="caution">
    <text evidence="5">The sequence shown here is derived from an EMBL/GenBank/DDBJ whole genome shotgun (WGS) entry which is preliminary data.</text>
</comment>
<dbReference type="InterPro" id="IPR036291">
    <property type="entry name" value="NAD(P)-bd_dom_sf"/>
</dbReference>
<accession>W9Y687</accession>
<dbReference type="PRINTS" id="PR00081">
    <property type="entry name" value="GDHRDH"/>
</dbReference>
<dbReference type="Gene3D" id="3.40.50.720">
    <property type="entry name" value="NAD(P)-binding Rossmann-like Domain"/>
    <property type="match status" value="1"/>
</dbReference>
<dbReference type="InterPro" id="IPR051687">
    <property type="entry name" value="Peroxisomal_Beta-Oxidation"/>
</dbReference>
<evidence type="ECO:0000259" key="4">
    <source>
        <dbReference type="SMART" id="SM00822"/>
    </source>
</evidence>
<reference evidence="5 6" key="1">
    <citation type="submission" date="2013-03" db="EMBL/GenBank/DDBJ databases">
        <title>The Genome Sequence of Capronia epimyces CBS 606.96.</title>
        <authorList>
            <consortium name="The Broad Institute Genomics Platform"/>
            <person name="Cuomo C."/>
            <person name="de Hoog S."/>
            <person name="Gorbushina A."/>
            <person name="Walker B."/>
            <person name="Young S.K."/>
            <person name="Zeng Q."/>
            <person name="Gargeya S."/>
            <person name="Fitzgerald M."/>
            <person name="Haas B."/>
            <person name="Abouelleil A."/>
            <person name="Allen A.W."/>
            <person name="Alvarado L."/>
            <person name="Arachchi H.M."/>
            <person name="Berlin A.M."/>
            <person name="Chapman S.B."/>
            <person name="Gainer-Dewar J."/>
            <person name="Goldberg J."/>
            <person name="Griggs A."/>
            <person name="Gujja S."/>
            <person name="Hansen M."/>
            <person name="Howarth C."/>
            <person name="Imamovic A."/>
            <person name="Ireland A."/>
            <person name="Larimer J."/>
            <person name="McCowan C."/>
            <person name="Murphy C."/>
            <person name="Pearson M."/>
            <person name="Poon T.W."/>
            <person name="Priest M."/>
            <person name="Roberts A."/>
            <person name="Saif S."/>
            <person name="Shea T."/>
            <person name="Sisk P."/>
            <person name="Sykes S."/>
            <person name="Wortman J."/>
            <person name="Nusbaum C."/>
            <person name="Birren B."/>
        </authorList>
    </citation>
    <scope>NUCLEOTIDE SEQUENCE [LARGE SCALE GENOMIC DNA]</scope>
    <source>
        <strain evidence="5 6">CBS 606.96</strain>
    </source>
</reference>
<comment type="similarity">
    <text evidence="1 3">Belongs to the short-chain dehydrogenases/reductases (SDR) family.</text>
</comment>
<dbReference type="OrthoDB" id="47007at2759"/>
<dbReference type="AlphaFoldDB" id="W9Y687"/>
<evidence type="ECO:0000313" key="5">
    <source>
        <dbReference type="EMBL" id="EXJ85155.1"/>
    </source>
</evidence>
<gene>
    <name evidence="5" type="ORF">A1O3_05830</name>
</gene>
<dbReference type="PANTHER" id="PTHR45024">
    <property type="entry name" value="DEHYDROGENASES, SHORT CHAIN"/>
    <property type="match status" value="1"/>
</dbReference>
<dbReference type="eggNOG" id="KOG1206">
    <property type="taxonomic scope" value="Eukaryota"/>
</dbReference>
<dbReference type="EMBL" id="AMGY01000004">
    <property type="protein sequence ID" value="EXJ85155.1"/>
    <property type="molecule type" value="Genomic_DNA"/>
</dbReference>
<keyword evidence="2" id="KW-0560">Oxidoreductase</keyword>
<organism evidence="5 6">
    <name type="scientific">Capronia epimyces CBS 606.96</name>
    <dbReference type="NCBI Taxonomy" id="1182542"/>
    <lineage>
        <taxon>Eukaryota</taxon>
        <taxon>Fungi</taxon>
        <taxon>Dikarya</taxon>
        <taxon>Ascomycota</taxon>
        <taxon>Pezizomycotina</taxon>
        <taxon>Eurotiomycetes</taxon>
        <taxon>Chaetothyriomycetidae</taxon>
        <taxon>Chaetothyriales</taxon>
        <taxon>Herpotrichiellaceae</taxon>
        <taxon>Capronia</taxon>
    </lineage>
</organism>
<dbReference type="STRING" id="1182542.W9Y687"/>
<dbReference type="HOGENOM" id="CLU_010194_14_0_1"/>
<dbReference type="Pfam" id="PF00106">
    <property type="entry name" value="adh_short"/>
    <property type="match status" value="1"/>
</dbReference>
<keyword evidence="6" id="KW-1185">Reference proteome</keyword>
<dbReference type="PANTHER" id="PTHR45024:SF2">
    <property type="entry name" value="SCP2 DOMAIN-CONTAINING PROTEIN"/>
    <property type="match status" value="1"/>
</dbReference>
<dbReference type="SMART" id="SM00822">
    <property type="entry name" value="PKS_KR"/>
    <property type="match status" value="1"/>
</dbReference>
<dbReference type="GO" id="GO:0016491">
    <property type="term" value="F:oxidoreductase activity"/>
    <property type="evidence" value="ECO:0007669"/>
    <property type="project" value="UniProtKB-KW"/>
</dbReference>
<proteinExistence type="inferred from homology"/>
<name>W9Y687_9EURO</name>
<dbReference type="SUPFAM" id="SSF51735">
    <property type="entry name" value="NAD(P)-binding Rossmann-fold domains"/>
    <property type="match status" value="1"/>
</dbReference>
<dbReference type="InterPro" id="IPR002347">
    <property type="entry name" value="SDR_fam"/>
</dbReference>
<dbReference type="PRINTS" id="PR00080">
    <property type="entry name" value="SDRFAMILY"/>
</dbReference>
<evidence type="ECO:0000256" key="3">
    <source>
        <dbReference type="RuleBase" id="RU000363"/>
    </source>
</evidence>
<dbReference type="InterPro" id="IPR057326">
    <property type="entry name" value="KR_dom"/>
</dbReference>
<dbReference type="GeneID" id="19169940"/>
<dbReference type="Proteomes" id="UP000019478">
    <property type="component" value="Unassembled WGS sequence"/>
</dbReference>
<evidence type="ECO:0000256" key="2">
    <source>
        <dbReference type="ARBA" id="ARBA00023002"/>
    </source>
</evidence>
<sequence>MAETEPQTQAAAPGSFHQRTVIVTGGAGFIGAPLCKAFARAGANVVVNDYGCSVSGEGSSASPAEQVAQEIRAEGLSAVADMHNVATDAEQIVATALARFGRVDVIVNNAGITIYGPVEAQGPEAMRRVFEVNALGAMALCHYAWPHMQRQAYGRVVNVTSDSVFGMADSSPYVLSRGAVLGVTRTLALEGRPHNILVNAVGPSAYSRMRMAADEDSRLPAEQHAQLQARYPGESNVPAILALASEKLDLSGEIWSTGSYALGRTILGTVKDVKGLRTLDECLQAMQVLMDKDREWTEPHSIADYAAFKSKS</sequence>